<feature type="domain" description="PPM-type phosphatase" evidence="2">
    <location>
        <begin position="6"/>
        <end position="255"/>
    </location>
</feature>
<keyword evidence="4" id="KW-1185">Reference proteome</keyword>
<dbReference type="Pfam" id="PF13672">
    <property type="entry name" value="PP2C_2"/>
    <property type="match status" value="1"/>
</dbReference>
<dbReference type="NCBIfam" id="NF033484">
    <property type="entry name" value="Stp1_PP2C_phos"/>
    <property type="match status" value="1"/>
</dbReference>
<dbReference type="SUPFAM" id="SSF51206">
    <property type="entry name" value="cAMP-binding domain-like"/>
    <property type="match status" value="1"/>
</dbReference>
<dbReference type="EMBL" id="CP089982">
    <property type="protein sequence ID" value="WXA92713.1"/>
    <property type="molecule type" value="Genomic_DNA"/>
</dbReference>
<dbReference type="InterPro" id="IPR036457">
    <property type="entry name" value="PPM-type-like_dom_sf"/>
</dbReference>
<dbReference type="InterPro" id="IPR015655">
    <property type="entry name" value="PP2C"/>
</dbReference>
<dbReference type="PROSITE" id="PS50042">
    <property type="entry name" value="CNMP_BINDING_3"/>
    <property type="match status" value="1"/>
</dbReference>
<dbReference type="Pfam" id="PF00027">
    <property type="entry name" value="cNMP_binding"/>
    <property type="match status" value="1"/>
</dbReference>
<dbReference type="PROSITE" id="PS51746">
    <property type="entry name" value="PPM_2"/>
    <property type="match status" value="1"/>
</dbReference>
<dbReference type="SMART" id="SM00100">
    <property type="entry name" value="cNMP"/>
    <property type="match status" value="1"/>
</dbReference>
<dbReference type="InterPro" id="IPR014710">
    <property type="entry name" value="RmlC-like_jellyroll"/>
</dbReference>
<dbReference type="InterPro" id="IPR018488">
    <property type="entry name" value="cNMP-bd_CS"/>
</dbReference>
<protein>
    <submittedName>
        <fullName evidence="3">Stp1/IreP family PP2C-type Ser/Thr phosphatase</fullName>
    </submittedName>
</protein>
<evidence type="ECO:0000313" key="4">
    <source>
        <dbReference type="Proteomes" id="UP001379533"/>
    </source>
</evidence>
<dbReference type="RefSeq" id="WP_394843315.1">
    <property type="nucleotide sequence ID" value="NZ_CP089982.1"/>
</dbReference>
<dbReference type="SUPFAM" id="SSF81606">
    <property type="entry name" value="PP2C-like"/>
    <property type="match status" value="1"/>
</dbReference>
<dbReference type="PROSITE" id="PS00889">
    <property type="entry name" value="CNMP_BINDING_2"/>
    <property type="match status" value="1"/>
</dbReference>
<dbReference type="Proteomes" id="UP001379533">
    <property type="component" value="Chromosome"/>
</dbReference>
<proteinExistence type="predicted"/>
<dbReference type="Gene3D" id="3.60.40.10">
    <property type="entry name" value="PPM-type phosphatase domain"/>
    <property type="match status" value="1"/>
</dbReference>
<name>A0ABZ2K1V5_9BACT</name>
<gene>
    <name evidence="3" type="ORF">LZC95_40480</name>
</gene>
<dbReference type="PANTHER" id="PTHR47992">
    <property type="entry name" value="PROTEIN PHOSPHATASE"/>
    <property type="match status" value="1"/>
</dbReference>
<accession>A0ABZ2K1V5</accession>
<dbReference type="CDD" id="cd00143">
    <property type="entry name" value="PP2Cc"/>
    <property type="match status" value="1"/>
</dbReference>
<evidence type="ECO:0000259" key="1">
    <source>
        <dbReference type="PROSITE" id="PS50042"/>
    </source>
</evidence>
<dbReference type="InterPro" id="IPR018490">
    <property type="entry name" value="cNMP-bd_dom_sf"/>
</dbReference>
<dbReference type="CDD" id="cd00038">
    <property type="entry name" value="CAP_ED"/>
    <property type="match status" value="1"/>
</dbReference>
<feature type="domain" description="Cyclic nucleotide-binding" evidence="1">
    <location>
        <begin position="281"/>
        <end position="397"/>
    </location>
</feature>
<dbReference type="SMART" id="SM00332">
    <property type="entry name" value="PP2Cc"/>
    <property type="match status" value="1"/>
</dbReference>
<dbReference type="PROSITE" id="PS00888">
    <property type="entry name" value="CNMP_BINDING_1"/>
    <property type="match status" value="1"/>
</dbReference>
<dbReference type="PRINTS" id="PR00103">
    <property type="entry name" value="CAMPKINASE"/>
</dbReference>
<evidence type="ECO:0000313" key="3">
    <source>
        <dbReference type="EMBL" id="WXA92713.1"/>
    </source>
</evidence>
<evidence type="ECO:0000259" key="2">
    <source>
        <dbReference type="PROSITE" id="PS51746"/>
    </source>
</evidence>
<reference evidence="3 4" key="1">
    <citation type="submission" date="2021-12" db="EMBL/GenBank/DDBJ databases">
        <title>Discovery of the Pendulisporaceae a myxobacterial family with distinct sporulation behavior and unique specialized metabolism.</title>
        <authorList>
            <person name="Garcia R."/>
            <person name="Popoff A."/>
            <person name="Bader C.D."/>
            <person name="Loehr J."/>
            <person name="Walesch S."/>
            <person name="Walt C."/>
            <person name="Boldt J."/>
            <person name="Bunk B."/>
            <person name="Haeckl F.J.F.P.J."/>
            <person name="Gunesch A.P."/>
            <person name="Birkelbach J."/>
            <person name="Nuebel U."/>
            <person name="Pietschmann T."/>
            <person name="Bach T."/>
            <person name="Mueller R."/>
        </authorList>
    </citation>
    <scope>NUCLEOTIDE SEQUENCE [LARGE SCALE GENOMIC DNA]</scope>
    <source>
        <strain evidence="3 4">MSr12523</strain>
    </source>
</reference>
<dbReference type="SMART" id="SM00331">
    <property type="entry name" value="PP2C_SIG"/>
    <property type="match status" value="1"/>
</dbReference>
<dbReference type="InterPro" id="IPR001932">
    <property type="entry name" value="PPM-type_phosphatase-like_dom"/>
</dbReference>
<dbReference type="Gene3D" id="2.60.120.10">
    <property type="entry name" value="Jelly Rolls"/>
    <property type="match status" value="1"/>
</dbReference>
<organism evidence="3 4">
    <name type="scientific">Pendulispora brunnea</name>
    <dbReference type="NCBI Taxonomy" id="2905690"/>
    <lineage>
        <taxon>Bacteria</taxon>
        <taxon>Pseudomonadati</taxon>
        <taxon>Myxococcota</taxon>
        <taxon>Myxococcia</taxon>
        <taxon>Myxococcales</taxon>
        <taxon>Sorangiineae</taxon>
        <taxon>Pendulisporaceae</taxon>
        <taxon>Pendulispora</taxon>
    </lineage>
</organism>
<dbReference type="InterPro" id="IPR000595">
    <property type="entry name" value="cNMP-bd_dom"/>
</dbReference>
<sequence length="439" mass="48360">MIDSIRFFAATDVGKVREHNEDNFLVDKKLALFVVADGMGGHAAGEVASAIAVRTLHEEIKREKELIDDYVNGATGAAKVTQKDIIALLEHAVQRACAKIHEEAQGDADKRGMGTTLSAIIVLGHQAFIAHVGDTRIYMMRGDEVHQVTEDHTVHNELIKRGKLSREQIEKVAHKNAITRAVGVYERVEVDTLVIELLPSDTFVLASDGLTGYLQSVEELLTHLQKDGDQAAKSLVELANERGGKDNITLIIVKVGEEGEGDDERARRLALKRDVLARMPLFAKLTERELLRVMQAVEVRAFHEGDVVIQEGDRGDELFIVLEGKVLVSRGGATLTELGPGEHVGEMALIRSVPRSATVTALGGPAELIAIKRIDFFEILRKEHELAVKLLWQFLGVLADRLDQTSSELKHAREELTAEDITADIFPIVEQPTSPFPVR</sequence>